<comment type="caution">
    <text evidence="2">The sequence shown here is derived from an EMBL/GenBank/DDBJ whole genome shotgun (WGS) entry which is preliminary data.</text>
</comment>
<dbReference type="RefSeq" id="WP_180569820.1">
    <property type="nucleotide sequence ID" value="NZ_JACCKB010000030.1"/>
</dbReference>
<evidence type="ECO:0000313" key="3">
    <source>
        <dbReference type="Proteomes" id="UP000569732"/>
    </source>
</evidence>
<dbReference type="AlphaFoldDB" id="A0A853IE64"/>
<dbReference type="InterPro" id="IPR036388">
    <property type="entry name" value="WH-like_DNA-bd_sf"/>
</dbReference>
<evidence type="ECO:0000313" key="2">
    <source>
        <dbReference type="EMBL" id="NYZ67797.1"/>
    </source>
</evidence>
<proteinExistence type="predicted"/>
<reference evidence="2 3" key="1">
    <citation type="submission" date="2020-07" db="EMBL/GenBank/DDBJ databases">
        <title>Endozoicomonas sp. nov., isolated from sediment.</title>
        <authorList>
            <person name="Gu T."/>
        </authorList>
    </citation>
    <scope>NUCLEOTIDE SEQUENCE [LARGE SCALE GENOMIC DNA]</scope>
    <source>
        <strain evidence="2 3">SM1973</strain>
    </source>
</reference>
<gene>
    <name evidence="2" type="ORF">H0A36_17425</name>
</gene>
<dbReference type="Proteomes" id="UP000569732">
    <property type="component" value="Unassembled WGS sequence"/>
</dbReference>
<protein>
    <submittedName>
        <fullName evidence="2">Helix-turn-helix domain-containing protein</fullName>
    </submittedName>
</protein>
<dbReference type="Pfam" id="PF13730">
    <property type="entry name" value="HTH_36"/>
    <property type="match status" value="1"/>
</dbReference>
<feature type="compositionally biased region" description="Basic and acidic residues" evidence="1">
    <location>
        <begin position="124"/>
        <end position="140"/>
    </location>
</feature>
<organism evidence="2 3">
    <name type="scientific">Spartinivicinus marinus</name>
    <dbReference type="NCBI Taxonomy" id="2994442"/>
    <lineage>
        <taxon>Bacteria</taxon>
        <taxon>Pseudomonadati</taxon>
        <taxon>Pseudomonadota</taxon>
        <taxon>Gammaproteobacteria</taxon>
        <taxon>Oceanospirillales</taxon>
        <taxon>Zooshikellaceae</taxon>
        <taxon>Spartinivicinus</taxon>
    </lineage>
</organism>
<feature type="region of interest" description="Disordered" evidence="1">
    <location>
        <begin position="94"/>
        <end position="140"/>
    </location>
</feature>
<evidence type="ECO:0000256" key="1">
    <source>
        <dbReference type="SAM" id="MobiDB-lite"/>
    </source>
</evidence>
<sequence length="313" mass="35770">MSYQAVNWAKDQDDLLLSEKAVLKALAERADENNRCWPGKKRISKDSGASMSSVKRAIKVLCAKNYIDYEERRLEREDRNLTNIYTLKIGNQSVKSSPVNEVEPNSIQEEPTLEADDFCSNPGEPREVHDEPRGGHSDPLKSIEYSEKDIIIKEHCSKNNLRSNFNQKNPNKQTICQQPKKTIQAVNAKVLEQIRQVRGEEFTNANALLIRSKLTANEDYCRKRGFPPDFWMAYQYVETGINNYLKTQYRTAKITAARDEKAAATANHLQSIAKSIQKKTSDIIWKSRTTLEALTDTTWADAINFDNEFECIS</sequence>
<feature type="compositionally biased region" description="Polar residues" evidence="1">
    <location>
        <begin position="94"/>
        <end position="109"/>
    </location>
</feature>
<accession>A0A853IE64</accession>
<name>A0A853IE64_9GAMM</name>
<keyword evidence="3" id="KW-1185">Reference proteome</keyword>
<dbReference type="Gene3D" id="1.10.10.10">
    <property type="entry name" value="Winged helix-like DNA-binding domain superfamily/Winged helix DNA-binding domain"/>
    <property type="match status" value="1"/>
</dbReference>
<dbReference type="EMBL" id="JACCKB010000030">
    <property type="protein sequence ID" value="NYZ67797.1"/>
    <property type="molecule type" value="Genomic_DNA"/>
</dbReference>